<comment type="caution">
    <text evidence="1">The sequence shown here is derived from an EMBL/GenBank/DDBJ whole genome shotgun (WGS) entry which is preliminary data.</text>
</comment>
<evidence type="ECO:0000313" key="2">
    <source>
        <dbReference type="Proteomes" id="UP000695802"/>
    </source>
</evidence>
<organism evidence="1 2">
    <name type="scientific">Xanthomonas bonasiae</name>
    <dbReference type="NCBI Taxonomy" id="2810351"/>
    <lineage>
        <taxon>Bacteria</taxon>
        <taxon>Pseudomonadati</taxon>
        <taxon>Pseudomonadota</taxon>
        <taxon>Gammaproteobacteria</taxon>
        <taxon>Lysobacterales</taxon>
        <taxon>Lysobacteraceae</taxon>
        <taxon>Xanthomonas</taxon>
    </lineage>
</organism>
<dbReference type="Proteomes" id="UP000695802">
    <property type="component" value="Unassembled WGS sequence"/>
</dbReference>
<gene>
    <name evidence="1" type="ORF">JR064_02740</name>
</gene>
<evidence type="ECO:0000313" key="1">
    <source>
        <dbReference type="EMBL" id="MBN6101082.1"/>
    </source>
</evidence>
<reference evidence="1 2" key="1">
    <citation type="submission" date="2021-02" db="EMBL/GenBank/DDBJ databases">
        <title>Taxonomically Unique Crown Gall-Associated Xanthomonas Stains Have Deficiency in Virulence Repertories.</title>
        <authorList>
            <person name="Mafakheri H."/>
            <person name="Taghavi S.M."/>
            <person name="Dimkic I."/>
            <person name="Nemanja K."/>
            <person name="Osdaghi E."/>
        </authorList>
    </citation>
    <scope>NUCLEOTIDE SEQUENCE [LARGE SCALE GENOMIC DNA]</scope>
    <source>
        <strain evidence="1 2">FX4</strain>
    </source>
</reference>
<accession>A0ABS3AXK6</accession>
<dbReference type="EMBL" id="JAFIWB010000002">
    <property type="protein sequence ID" value="MBN6101082.1"/>
    <property type="molecule type" value="Genomic_DNA"/>
</dbReference>
<protein>
    <recommendedName>
        <fullName evidence="3">Secreted protein</fullName>
    </recommendedName>
</protein>
<keyword evidence="2" id="KW-1185">Reference proteome</keyword>
<name>A0ABS3AXK6_9XANT</name>
<sequence>MKLENAVRLVLGVAMVFGAYVNDASASSCIAESTVITIINCPPGSTNPNPEWPFPDVTPPDSTWYATILVPDAPANPYYVTCGSPVEDRVNHARYALTYYMADQDAKNGAHYDTMPNTFWYVRYNDGKYQVFMDNDAYSAGTPVNPGNIEIAPWQPPSQCDVLEDNLLPWPTY</sequence>
<proteinExistence type="predicted"/>
<dbReference type="RefSeq" id="WP_206228745.1">
    <property type="nucleotide sequence ID" value="NZ_JAFIWB010000002.1"/>
</dbReference>
<evidence type="ECO:0008006" key="3">
    <source>
        <dbReference type="Google" id="ProtNLM"/>
    </source>
</evidence>